<feature type="transmembrane region" description="Helical" evidence="1">
    <location>
        <begin position="236"/>
        <end position="257"/>
    </location>
</feature>
<proteinExistence type="predicted"/>
<evidence type="ECO:0000313" key="3">
    <source>
        <dbReference type="EMBL" id="CAL6099370.1"/>
    </source>
</evidence>
<sequence length="347" mass="40661">MIITEFTTNELQSPKSIQSLISKILVYLVFTIQIADGRYILFPLQITLYFIKNGMCKNIKNRQGMAKVIKKMQLFYLMAYLEMCFTGFIKQIIFPFEFIVNIFGIHQKVIKQDINFVLNKKYWVESLNQFAILTFMLVFLCVCPDNILQIVILCIIIVLILWVLILTALGKNYSAGFTSLAVIEIGKNHNSVWQNYIISQKAFKYNVIPFVGPIIAFIFQYLNSPPLIVDGQLQKIFPYILNYVNLISFFMSLILVGLNNSKYIIFMIIWIFCFFHDVWEESADMLVQNNFKLKDFIIKVYQNRKTQTNEKNIIENKLDNKQIVTQDTVQITQSVWTELNMDEEQNQ</sequence>
<feature type="transmembrane region" description="Helical" evidence="1">
    <location>
        <begin position="126"/>
        <end position="143"/>
    </location>
</feature>
<dbReference type="Proteomes" id="UP001642409">
    <property type="component" value="Unassembled WGS sequence"/>
</dbReference>
<name>A0AA86NA07_9EUKA</name>
<comment type="caution">
    <text evidence="2">The sequence shown here is derived from an EMBL/GenBank/DDBJ whole genome shotgun (WGS) entry which is preliminary data.</text>
</comment>
<dbReference type="AlphaFoldDB" id="A0AA86NA07"/>
<dbReference type="EMBL" id="CATOUU010000073">
    <property type="protein sequence ID" value="CAI9915378.1"/>
    <property type="molecule type" value="Genomic_DNA"/>
</dbReference>
<protein>
    <recommendedName>
        <fullName evidence="5">Transmembrane protein</fullName>
    </recommendedName>
</protein>
<keyword evidence="1" id="KW-0472">Membrane</keyword>
<evidence type="ECO:0000313" key="2">
    <source>
        <dbReference type="EMBL" id="CAI9915378.1"/>
    </source>
</evidence>
<gene>
    <name evidence="2" type="ORF">HINF_LOCUS3023</name>
    <name evidence="3" type="ORF">HINF_LOCUS70048</name>
</gene>
<feature type="transmembrane region" description="Helical" evidence="1">
    <location>
        <begin position="150"/>
        <end position="170"/>
    </location>
</feature>
<organism evidence="2">
    <name type="scientific">Hexamita inflata</name>
    <dbReference type="NCBI Taxonomy" id="28002"/>
    <lineage>
        <taxon>Eukaryota</taxon>
        <taxon>Metamonada</taxon>
        <taxon>Diplomonadida</taxon>
        <taxon>Hexamitidae</taxon>
        <taxon>Hexamitinae</taxon>
        <taxon>Hexamita</taxon>
    </lineage>
</organism>
<evidence type="ECO:0000256" key="1">
    <source>
        <dbReference type="SAM" id="Phobius"/>
    </source>
</evidence>
<dbReference type="EMBL" id="CAXDID020000519">
    <property type="protein sequence ID" value="CAL6099370.1"/>
    <property type="molecule type" value="Genomic_DNA"/>
</dbReference>
<evidence type="ECO:0000313" key="4">
    <source>
        <dbReference type="Proteomes" id="UP001642409"/>
    </source>
</evidence>
<evidence type="ECO:0008006" key="5">
    <source>
        <dbReference type="Google" id="ProtNLM"/>
    </source>
</evidence>
<feature type="transmembrane region" description="Helical" evidence="1">
    <location>
        <begin position="24"/>
        <end position="51"/>
    </location>
</feature>
<reference evidence="3 4" key="2">
    <citation type="submission" date="2024-07" db="EMBL/GenBank/DDBJ databases">
        <authorList>
            <person name="Akdeniz Z."/>
        </authorList>
    </citation>
    <scope>NUCLEOTIDE SEQUENCE [LARGE SCALE GENOMIC DNA]</scope>
</reference>
<keyword evidence="4" id="KW-1185">Reference proteome</keyword>
<keyword evidence="1" id="KW-0812">Transmembrane</keyword>
<accession>A0AA86NA07</accession>
<reference evidence="2" key="1">
    <citation type="submission" date="2023-06" db="EMBL/GenBank/DDBJ databases">
        <authorList>
            <person name="Kurt Z."/>
        </authorList>
    </citation>
    <scope>NUCLEOTIDE SEQUENCE</scope>
</reference>
<feature type="transmembrane region" description="Helical" evidence="1">
    <location>
        <begin position="205"/>
        <end position="224"/>
    </location>
</feature>
<keyword evidence="1" id="KW-1133">Transmembrane helix</keyword>